<evidence type="ECO:0000256" key="4">
    <source>
        <dbReference type="PROSITE-ProRule" id="PRU00207"/>
    </source>
</evidence>
<evidence type="ECO:0000256" key="3">
    <source>
        <dbReference type="ARBA" id="ARBA00022833"/>
    </source>
</evidence>
<dbReference type="PROSITE" id="PS50145">
    <property type="entry name" value="ZF_TRAF"/>
    <property type="match status" value="1"/>
</dbReference>
<comment type="caution">
    <text evidence="6">The sequence shown here is derived from an EMBL/GenBank/DDBJ whole genome shotgun (WGS) entry which is preliminary data.</text>
</comment>
<dbReference type="Pfam" id="PF02176">
    <property type="entry name" value="zf-TRAF"/>
    <property type="match status" value="1"/>
</dbReference>
<reference evidence="6 7" key="1">
    <citation type="journal article" date="2014" name="Agronomy (Basel)">
        <title>A Draft Genome Sequence for Ensete ventricosum, the Drought-Tolerant Tree Against Hunger.</title>
        <authorList>
            <person name="Harrison J."/>
            <person name="Moore K.A."/>
            <person name="Paszkiewicz K."/>
            <person name="Jones T."/>
            <person name="Grant M."/>
            <person name="Ambacheew D."/>
            <person name="Muzemil S."/>
            <person name="Studholme D.J."/>
        </authorList>
    </citation>
    <scope>NUCLEOTIDE SEQUENCE [LARGE SCALE GENOMIC DNA]</scope>
</reference>
<dbReference type="GO" id="GO:0008270">
    <property type="term" value="F:zinc ion binding"/>
    <property type="evidence" value="ECO:0007669"/>
    <property type="project" value="UniProtKB-KW"/>
</dbReference>
<dbReference type="Proteomes" id="UP000287651">
    <property type="component" value="Unassembled WGS sequence"/>
</dbReference>
<dbReference type="Gene3D" id="3.30.40.10">
    <property type="entry name" value="Zinc/RING finger domain, C3HC4 (zinc finger)"/>
    <property type="match status" value="1"/>
</dbReference>
<evidence type="ECO:0000256" key="1">
    <source>
        <dbReference type="ARBA" id="ARBA00022723"/>
    </source>
</evidence>
<dbReference type="PANTHER" id="PTHR10131">
    <property type="entry name" value="TNF RECEPTOR ASSOCIATED FACTOR"/>
    <property type="match status" value="1"/>
</dbReference>
<protein>
    <recommendedName>
        <fullName evidence="5">TRAF-type domain-containing protein</fullName>
    </recommendedName>
</protein>
<name>A0A427B2V1_ENSVE</name>
<accession>A0A427B2V1</accession>
<dbReference type="InterPro" id="IPR013083">
    <property type="entry name" value="Znf_RING/FYVE/PHD"/>
</dbReference>
<feature type="domain" description="TRAF-type" evidence="5">
    <location>
        <begin position="211"/>
        <end position="267"/>
    </location>
</feature>
<dbReference type="AlphaFoldDB" id="A0A427B2V1"/>
<sequence>MDLPLPDPGPVKEDVLSFSCDQCDKETVHKIAQLLNPGLAAACIDNTTGLFRGPASVAVLIRKEMVDYITPRSETFVAETMAQGDGNADPAEEASDDPADIVSDIVDEFARSKRNFFSRVSAWILSDSREDKIDDFVQEMETNAFWPMERREVIAETLLRNVDFKNAYHCSMKFESEQQLAEHGDSCGFRIAECTNERCRIKFSAAHREKHDAECPFKILPCEQKCSESIMRLEMDRHCITVCPMKLMNCPFYQIGCQSAFPQCTLEKHCEEFLHSHLLYVLQVIHKQEASEEEMEQRAQLLEKVGLLLTEAGLMSISLQSERQKELSEALDVRSLTMAVKEQEAKMKKLERDVSIPS</sequence>
<keyword evidence="3 4" id="KW-0862">Zinc</keyword>
<keyword evidence="2 4" id="KW-0863">Zinc-finger</keyword>
<evidence type="ECO:0000259" key="5">
    <source>
        <dbReference type="PROSITE" id="PS50145"/>
    </source>
</evidence>
<feature type="zinc finger region" description="TRAF-type" evidence="4">
    <location>
        <begin position="211"/>
        <end position="267"/>
    </location>
</feature>
<keyword evidence="1 4" id="KW-0479">Metal-binding</keyword>
<dbReference type="PANTHER" id="PTHR10131:SF161">
    <property type="entry name" value="F26K24.24 PROTEIN"/>
    <property type="match status" value="1"/>
</dbReference>
<gene>
    <name evidence="6" type="ORF">B296_00002577</name>
</gene>
<proteinExistence type="predicted"/>
<evidence type="ECO:0000313" key="7">
    <source>
        <dbReference type="Proteomes" id="UP000287651"/>
    </source>
</evidence>
<dbReference type="EMBL" id="AMZH03000627">
    <property type="protein sequence ID" value="RRT82790.1"/>
    <property type="molecule type" value="Genomic_DNA"/>
</dbReference>
<evidence type="ECO:0000256" key="2">
    <source>
        <dbReference type="ARBA" id="ARBA00022771"/>
    </source>
</evidence>
<dbReference type="InterPro" id="IPR001293">
    <property type="entry name" value="Znf_TRAF"/>
</dbReference>
<organism evidence="6 7">
    <name type="scientific">Ensete ventricosum</name>
    <name type="common">Abyssinian banana</name>
    <name type="synonym">Musa ensete</name>
    <dbReference type="NCBI Taxonomy" id="4639"/>
    <lineage>
        <taxon>Eukaryota</taxon>
        <taxon>Viridiplantae</taxon>
        <taxon>Streptophyta</taxon>
        <taxon>Embryophyta</taxon>
        <taxon>Tracheophyta</taxon>
        <taxon>Spermatophyta</taxon>
        <taxon>Magnoliopsida</taxon>
        <taxon>Liliopsida</taxon>
        <taxon>Zingiberales</taxon>
        <taxon>Musaceae</taxon>
        <taxon>Ensete</taxon>
    </lineage>
</organism>
<evidence type="ECO:0000313" key="6">
    <source>
        <dbReference type="EMBL" id="RRT82790.1"/>
    </source>
</evidence>